<organism evidence="1">
    <name type="scientific">marine sediment metagenome</name>
    <dbReference type="NCBI Taxonomy" id="412755"/>
    <lineage>
        <taxon>unclassified sequences</taxon>
        <taxon>metagenomes</taxon>
        <taxon>ecological metagenomes</taxon>
    </lineage>
</organism>
<proteinExistence type="predicted"/>
<evidence type="ECO:0000313" key="1">
    <source>
        <dbReference type="EMBL" id="KKM79858.1"/>
    </source>
</evidence>
<accession>A0A0F9KD19</accession>
<comment type="caution">
    <text evidence="1">The sequence shown here is derived from an EMBL/GenBank/DDBJ whole genome shotgun (WGS) entry which is preliminary data.</text>
</comment>
<dbReference type="EMBL" id="LAZR01008276">
    <property type="protein sequence ID" value="KKM79858.1"/>
    <property type="molecule type" value="Genomic_DNA"/>
</dbReference>
<gene>
    <name evidence="1" type="ORF">LCGC14_1345660</name>
</gene>
<dbReference type="AlphaFoldDB" id="A0A0F9KD19"/>
<protein>
    <submittedName>
        <fullName evidence="1">Uncharacterized protein</fullName>
    </submittedName>
</protein>
<reference evidence="1" key="1">
    <citation type="journal article" date="2015" name="Nature">
        <title>Complex archaea that bridge the gap between prokaryotes and eukaryotes.</title>
        <authorList>
            <person name="Spang A."/>
            <person name="Saw J.H."/>
            <person name="Jorgensen S.L."/>
            <person name="Zaremba-Niedzwiedzka K."/>
            <person name="Martijn J."/>
            <person name="Lind A.E."/>
            <person name="van Eijk R."/>
            <person name="Schleper C."/>
            <person name="Guy L."/>
            <person name="Ettema T.J."/>
        </authorList>
    </citation>
    <scope>NUCLEOTIDE SEQUENCE</scope>
</reference>
<name>A0A0F9KD19_9ZZZZ</name>
<sequence length="78" mass="8804">MIAPYISPTKLTAFEMAVTQQPRQHLLLFLDLSKHDRACVAKLFAAGHNFDTCLWIVLTVPDAQIDYTPINAFKKDSL</sequence>